<protein>
    <submittedName>
        <fullName evidence="4">Uncharacterized protein</fullName>
    </submittedName>
</protein>
<feature type="non-terminal residue" evidence="4">
    <location>
        <position position="1"/>
    </location>
</feature>
<accession>A0ABQ5RN16</accession>
<evidence type="ECO:0000256" key="1">
    <source>
        <dbReference type="ARBA" id="ARBA00022676"/>
    </source>
</evidence>
<dbReference type="InterPro" id="IPR044161">
    <property type="entry name" value="SPS"/>
</dbReference>
<dbReference type="PANTHER" id="PTHR46039:SF5">
    <property type="entry name" value="SUCROSE-PHOSPHATE SYNTHASE 3-RELATED"/>
    <property type="match status" value="1"/>
</dbReference>
<dbReference type="EMBL" id="BSDZ01000003">
    <property type="protein sequence ID" value="GLI58588.1"/>
    <property type="molecule type" value="Genomic_DNA"/>
</dbReference>
<dbReference type="Proteomes" id="UP001165090">
    <property type="component" value="Unassembled WGS sequence"/>
</dbReference>
<proteinExistence type="predicted"/>
<feature type="compositionally biased region" description="Low complexity" evidence="3">
    <location>
        <begin position="85"/>
        <end position="97"/>
    </location>
</feature>
<reference evidence="4 5" key="1">
    <citation type="journal article" date="2023" name="IScience">
        <title>Expanded male sex-determining region conserved during the evolution of homothallism in the green alga Volvox.</title>
        <authorList>
            <person name="Yamamoto K."/>
            <person name="Matsuzaki R."/>
            <person name="Mahakham W."/>
            <person name="Heman W."/>
            <person name="Sekimoto H."/>
            <person name="Kawachi M."/>
            <person name="Minakuchi Y."/>
            <person name="Toyoda A."/>
            <person name="Nozaki H."/>
        </authorList>
    </citation>
    <scope>NUCLEOTIDE SEQUENCE [LARGE SCALE GENOMIC DNA]</scope>
    <source>
        <strain evidence="4 5">NIES-4468</strain>
    </source>
</reference>
<comment type="caution">
    <text evidence="4">The sequence shown here is derived from an EMBL/GenBank/DDBJ whole genome shotgun (WGS) entry which is preliminary data.</text>
</comment>
<sequence length="172" mass="16942">AFSALASSTATPGTAAATTTTLRLSTITTSSAASRAASPTAAVAAAAATAAGRISSSGVGSQGAVTASLGPAATAAPSPLPPGPTATTSPATSAAVTPPTDADLELLVNRFPRLYVVLISLHGLVRGSRMELGRDPDTGGQVKYVVELARALGRIPSVARVDLLTRLIADPK</sequence>
<evidence type="ECO:0000256" key="3">
    <source>
        <dbReference type="SAM" id="MobiDB-lite"/>
    </source>
</evidence>
<keyword evidence="5" id="KW-1185">Reference proteome</keyword>
<name>A0ABQ5RN16_9CHLO</name>
<gene>
    <name evidence="4" type="ORF">VaNZ11_000193</name>
</gene>
<feature type="region of interest" description="Disordered" evidence="3">
    <location>
        <begin position="70"/>
        <end position="97"/>
    </location>
</feature>
<keyword evidence="1" id="KW-0328">Glycosyltransferase</keyword>
<organism evidence="4 5">
    <name type="scientific">Volvox africanus</name>
    <dbReference type="NCBI Taxonomy" id="51714"/>
    <lineage>
        <taxon>Eukaryota</taxon>
        <taxon>Viridiplantae</taxon>
        <taxon>Chlorophyta</taxon>
        <taxon>core chlorophytes</taxon>
        <taxon>Chlorophyceae</taxon>
        <taxon>CS clade</taxon>
        <taxon>Chlamydomonadales</taxon>
        <taxon>Volvocaceae</taxon>
        <taxon>Volvox</taxon>
    </lineage>
</organism>
<evidence type="ECO:0000313" key="4">
    <source>
        <dbReference type="EMBL" id="GLI58588.1"/>
    </source>
</evidence>
<feature type="non-terminal residue" evidence="4">
    <location>
        <position position="172"/>
    </location>
</feature>
<keyword evidence="2" id="KW-0808">Transferase</keyword>
<dbReference type="Gene3D" id="3.40.50.2000">
    <property type="entry name" value="Glycogen Phosphorylase B"/>
    <property type="match status" value="1"/>
</dbReference>
<evidence type="ECO:0000256" key="2">
    <source>
        <dbReference type="ARBA" id="ARBA00022679"/>
    </source>
</evidence>
<dbReference type="PANTHER" id="PTHR46039">
    <property type="entry name" value="SUCROSE-PHOSPHATE SYNTHASE 3-RELATED"/>
    <property type="match status" value="1"/>
</dbReference>
<evidence type="ECO:0000313" key="5">
    <source>
        <dbReference type="Proteomes" id="UP001165090"/>
    </source>
</evidence>